<dbReference type="EMBL" id="CP050125">
    <property type="protein sequence ID" value="QIP43765.1"/>
    <property type="molecule type" value="Genomic_DNA"/>
</dbReference>
<protein>
    <submittedName>
        <fullName evidence="1">Uncharacterized protein</fullName>
    </submittedName>
</protein>
<accession>A0A6G9D396</accession>
<keyword evidence="1" id="KW-0614">Plasmid</keyword>
<proteinExistence type="predicted"/>
<dbReference type="Proteomes" id="UP000502345">
    <property type="component" value="Plasmid plas1"/>
</dbReference>
<geneLocation type="plasmid" evidence="1 2">
    <name>plas1</name>
</geneLocation>
<reference evidence="1 2" key="1">
    <citation type="submission" date="2020-03" db="EMBL/GenBank/DDBJ databases">
        <title>Screen low temperature-resistant strains for efficient degradation of petroleum hydrocarbons under the low temperature.</title>
        <authorList>
            <person name="Wang Y."/>
            <person name="Chen J."/>
        </authorList>
    </citation>
    <scope>NUCLEOTIDE SEQUENCE [LARGE SCALE GENOMIC DNA]</scope>
    <source>
        <strain evidence="1 2">KB1</strain>
        <plasmid evidence="1 2">plas1</plasmid>
    </source>
</reference>
<dbReference type="AlphaFoldDB" id="A0A6G9D396"/>
<name>A0A6G9D396_RHOER</name>
<gene>
    <name evidence="1" type="ORF">G9444_6522</name>
</gene>
<organism evidence="1 2">
    <name type="scientific">Rhodococcus erythropolis</name>
    <name type="common">Arthrobacter picolinophilus</name>
    <dbReference type="NCBI Taxonomy" id="1833"/>
    <lineage>
        <taxon>Bacteria</taxon>
        <taxon>Bacillati</taxon>
        <taxon>Actinomycetota</taxon>
        <taxon>Actinomycetes</taxon>
        <taxon>Mycobacteriales</taxon>
        <taxon>Nocardiaceae</taxon>
        <taxon>Rhodococcus</taxon>
        <taxon>Rhodococcus erythropolis group</taxon>
    </lineage>
</organism>
<evidence type="ECO:0000313" key="1">
    <source>
        <dbReference type="EMBL" id="QIP43765.1"/>
    </source>
</evidence>
<evidence type="ECO:0000313" key="2">
    <source>
        <dbReference type="Proteomes" id="UP000502345"/>
    </source>
</evidence>
<sequence length="62" mass="6898">MSFPQTVVDERQQGVESESLFVGRCRVRFSECAVARVASRSITIGFWAVMSVIGRALAGVWY</sequence>